<feature type="transmembrane region" description="Helical" evidence="1">
    <location>
        <begin position="88"/>
        <end position="113"/>
    </location>
</feature>
<name>A0ABQ6F416_9VIBR</name>
<dbReference type="Proteomes" id="UP001157138">
    <property type="component" value="Unassembled WGS sequence"/>
</dbReference>
<sequence length="267" mass="29270">MNNGIEKEFNLGGSVERALSGNYELKASAVLKEAWGHTIKHFLSFSPSIILLVVAQVVIFYVALKLQIGDLSVVVELFTNPESIDPNIVQAFFVANFSYEVVSAPLVASVNLMAMSHAAGLSTKTHFITKGLQFTIPVIIATIVILVMQMIAGMILPFLSMYASLAFSNAILLICEKQISPIQSLLLSLRAVNKKIFVLIGIYLTIVLLFFAGAAFYGLGLILVIPFYFHVKGIIYREMFGIRLKIVTTNGPSDEDDNDNNSQVFNA</sequence>
<keyword evidence="1" id="KW-1133">Transmembrane helix</keyword>
<organism evidence="2 3">
    <name type="scientific">Vibrio zhanjiangensis</name>
    <dbReference type="NCBI Taxonomy" id="1046128"/>
    <lineage>
        <taxon>Bacteria</taxon>
        <taxon>Pseudomonadati</taxon>
        <taxon>Pseudomonadota</taxon>
        <taxon>Gammaproteobacteria</taxon>
        <taxon>Vibrionales</taxon>
        <taxon>Vibrionaceae</taxon>
        <taxon>Vibrio</taxon>
    </lineage>
</organism>
<keyword evidence="3" id="KW-1185">Reference proteome</keyword>
<feature type="transmembrane region" description="Helical" evidence="1">
    <location>
        <begin position="158"/>
        <end position="175"/>
    </location>
</feature>
<dbReference type="RefSeq" id="WP_284193794.1">
    <property type="nucleotide sequence ID" value="NZ_BSPW01000089.1"/>
</dbReference>
<gene>
    <name evidence="2" type="ORF">GCM10007938_37420</name>
</gene>
<keyword evidence="1" id="KW-0472">Membrane</keyword>
<feature type="transmembrane region" description="Helical" evidence="1">
    <location>
        <begin position="134"/>
        <end position="152"/>
    </location>
</feature>
<evidence type="ECO:0008006" key="4">
    <source>
        <dbReference type="Google" id="ProtNLM"/>
    </source>
</evidence>
<keyword evidence="1" id="KW-0812">Transmembrane</keyword>
<feature type="transmembrane region" description="Helical" evidence="1">
    <location>
        <begin position="196"/>
        <end position="229"/>
    </location>
</feature>
<evidence type="ECO:0000313" key="2">
    <source>
        <dbReference type="EMBL" id="GLT19959.1"/>
    </source>
</evidence>
<accession>A0ABQ6F416</accession>
<feature type="transmembrane region" description="Helical" evidence="1">
    <location>
        <begin position="49"/>
        <end position="68"/>
    </location>
</feature>
<evidence type="ECO:0000313" key="3">
    <source>
        <dbReference type="Proteomes" id="UP001157138"/>
    </source>
</evidence>
<dbReference type="EMBL" id="BSPW01000089">
    <property type="protein sequence ID" value="GLT19959.1"/>
    <property type="molecule type" value="Genomic_DNA"/>
</dbReference>
<proteinExistence type="predicted"/>
<reference evidence="3" key="1">
    <citation type="journal article" date="2019" name="Int. J. Syst. Evol. Microbiol.">
        <title>The Global Catalogue of Microorganisms (GCM) 10K type strain sequencing project: providing services to taxonomists for standard genome sequencing and annotation.</title>
        <authorList>
            <consortium name="The Broad Institute Genomics Platform"/>
            <consortium name="The Broad Institute Genome Sequencing Center for Infectious Disease"/>
            <person name="Wu L."/>
            <person name="Ma J."/>
        </authorList>
    </citation>
    <scope>NUCLEOTIDE SEQUENCE [LARGE SCALE GENOMIC DNA]</scope>
    <source>
        <strain evidence="3">NBRC 108723</strain>
    </source>
</reference>
<protein>
    <recommendedName>
        <fullName evidence="4">Proline and glycine rich transmembrane protein gene in bax</fullName>
    </recommendedName>
</protein>
<comment type="caution">
    <text evidence="2">The sequence shown here is derived from an EMBL/GenBank/DDBJ whole genome shotgun (WGS) entry which is preliminary data.</text>
</comment>
<evidence type="ECO:0000256" key="1">
    <source>
        <dbReference type="SAM" id="Phobius"/>
    </source>
</evidence>